<feature type="transmembrane region" description="Helical" evidence="8">
    <location>
        <begin position="178"/>
        <end position="197"/>
    </location>
</feature>
<reference evidence="9 10" key="1">
    <citation type="journal article" date="2016" name="Syst. Appl. Microbiol.">
        <title>Pararhizobium polonicum sp. nov. isolated from tumors on stone fruit rootstocks.</title>
        <authorList>
            <person name="Pulawska J."/>
            <person name="Kuzmanovic N."/>
            <person name="Willems A."/>
            <person name="Pothier J.F."/>
        </authorList>
    </citation>
    <scope>NUCLEOTIDE SEQUENCE [LARGE SCALE GENOMIC DNA]</scope>
    <source>
        <strain evidence="9 10">F5.1</strain>
    </source>
</reference>
<organism evidence="9 10">
    <name type="scientific">Pararhizobium polonicum</name>
    <dbReference type="NCBI Taxonomy" id="1612624"/>
    <lineage>
        <taxon>Bacteria</taxon>
        <taxon>Pseudomonadati</taxon>
        <taxon>Pseudomonadota</taxon>
        <taxon>Alphaproteobacteria</taxon>
        <taxon>Hyphomicrobiales</taxon>
        <taxon>Rhizobiaceae</taxon>
        <taxon>Rhizobium/Agrobacterium group</taxon>
        <taxon>Pararhizobium</taxon>
    </lineage>
</organism>
<evidence type="ECO:0000313" key="9">
    <source>
        <dbReference type="EMBL" id="OBZ93309.1"/>
    </source>
</evidence>
<dbReference type="PANTHER" id="PTHR30269">
    <property type="entry name" value="TRANSMEMBRANE PROTEIN YFCA"/>
    <property type="match status" value="1"/>
</dbReference>
<keyword evidence="6 8" id="KW-1133">Transmembrane helix</keyword>
<feature type="transmembrane region" description="Helical" evidence="8">
    <location>
        <begin position="139"/>
        <end position="166"/>
    </location>
</feature>
<feature type="transmembrane region" description="Helical" evidence="8">
    <location>
        <begin position="100"/>
        <end position="118"/>
    </location>
</feature>
<feature type="transmembrane region" description="Helical" evidence="8">
    <location>
        <begin position="234"/>
        <end position="252"/>
    </location>
</feature>
<evidence type="ECO:0000256" key="7">
    <source>
        <dbReference type="ARBA" id="ARBA00023136"/>
    </source>
</evidence>
<name>A0A1C7NWD9_9HYPH</name>
<protein>
    <recommendedName>
        <fullName evidence="8">Probable membrane transporter protein</fullName>
    </recommendedName>
</protein>
<feature type="transmembrane region" description="Helical" evidence="8">
    <location>
        <begin position="7"/>
        <end position="36"/>
    </location>
</feature>
<feature type="transmembrane region" description="Helical" evidence="8">
    <location>
        <begin position="73"/>
        <end position="94"/>
    </location>
</feature>
<evidence type="ECO:0000256" key="5">
    <source>
        <dbReference type="ARBA" id="ARBA00022692"/>
    </source>
</evidence>
<gene>
    <name evidence="9" type="ORF">ADU59_22965</name>
</gene>
<evidence type="ECO:0000256" key="2">
    <source>
        <dbReference type="ARBA" id="ARBA00009142"/>
    </source>
</evidence>
<dbReference type="EMBL" id="LGLV01000015">
    <property type="protein sequence ID" value="OBZ93309.1"/>
    <property type="molecule type" value="Genomic_DNA"/>
</dbReference>
<comment type="subcellular location">
    <subcellularLocation>
        <location evidence="1 8">Cell membrane</location>
        <topology evidence="1 8">Multi-pass membrane protein</topology>
    </subcellularLocation>
</comment>
<dbReference type="InterPro" id="IPR052017">
    <property type="entry name" value="TSUP"/>
</dbReference>
<evidence type="ECO:0000256" key="6">
    <source>
        <dbReference type="ARBA" id="ARBA00022989"/>
    </source>
</evidence>
<dbReference type="Pfam" id="PF01925">
    <property type="entry name" value="TauE"/>
    <property type="match status" value="1"/>
</dbReference>
<dbReference type="OrthoDB" id="9807082at2"/>
<evidence type="ECO:0000313" key="10">
    <source>
        <dbReference type="Proteomes" id="UP000093111"/>
    </source>
</evidence>
<keyword evidence="4 8" id="KW-1003">Cell membrane</keyword>
<keyword evidence="10" id="KW-1185">Reference proteome</keyword>
<dbReference type="Proteomes" id="UP000093111">
    <property type="component" value="Unassembled WGS sequence"/>
</dbReference>
<comment type="caution">
    <text evidence="9">The sequence shown here is derived from an EMBL/GenBank/DDBJ whole genome shotgun (WGS) entry which is preliminary data.</text>
</comment>
<dbReference type="AlphaFoldDB" id="A0A1C7NWD9"/>
<dbReference type="PANTHER" id="PTHR30269:SF0">
    <property type="entry name" value="MEMBRANE TRANSPORTER PROTEIN YFCA-RELATED"/>
    <property type="match status" value="1"/>
</dbReference>
<evidence type="ECO:0000256" key="3">
    <source>
        <dbReference type="ARBA" id="ARBA00022448"/>
    </source>
</evidence>
<keyword evidence="7 8" id="KW-0472">Membrane</keyword>
<dbReference type="RefSeq" id="WP_068956899.1">
    <property type="nucleotide sequence ID" value="NZ_LGLV01000015.1"/>
</dbReference>
<proteinExistence type="inferred from homology"/>
<dbReference type="STRING" id="1612624.ADU59_22965"/>
<dbReference type="PATRIC" id="fig|1612624.7.peg.2273"/>
<evidence type="ECO:0000256" key="1">
    <source>
        <dbReference type="ARBA" id="ARBA00004651"/>
    </source>
</evidence>
<sequence>MDTGIILLLFAAGVVGGIVNAIAGGATLITFPVMLMAGLPPVAANASNAVAISPGHLLAAIADREKIPPLDRALCLSIAVSIAGGMIGALLLLALPDRLFVLPVPALIGFATLLFAFAPHLQRWTARRRMDSRPSSVAGACVLGGASIYGGFFGAGLGIILSAILSIADPGDIRRVKVLKNLLATGVSLAAITIFIVQGRVYWPQTAVMLFGALAGGYIGGFLVRILPARAVRIAVIVAGTVMTVVYARRYWF</sequence>
<comment type="similarity">
    <text evidence="2 8">Belongs to the 4-toluene sulfonate uptake permease (TSUP) (TC 2.A.102) family.</text>
</comment>
<keyword evidence="3" id="KW-0813">Transport</keyword>
<feature type="transmembrane region" description="Helical" evidence="8">
    <location>
        <begin position="42"/>
        <end position="61"/>
    </location>
</feature>
<dbReference type="GO" id="GO:0005886">
    <property type="term" value="C:plasma membrane"/>
    <property type="evidence" value="ECO:0007669"/>
    <property type="project" value="UniProtKB-SubCell"/>
</dbReference>
<evidence type="ECO:0000256" key="8">
    <source>
        <dbReference type="RuleBase" id="RU363041"/>
    </source>
</evidence>
<keyword evidence="5 8" id="KW-0812">Transmembrane</keyword>
<accession>A0A1C7NWD9</accession>
<feature type="transmembrane region" description="Helical" evidence="8">
    <location>
        <begin position="209"/>
        <end position="228"/>
    </location>
</feature>
<dbReference type="InterPro" id="IPR002781">
    <property type="entry name" value="TM_pro_TauE-like"/>
</dbReference>
<evidence type="ECO:0000256" key="4">
    <source>
        <dbReference type="ARBA" id="ARBA00022475"/>
    </source>
</evidence>